<dbReference type="Gene3D" id="2.170.270.10">
    <property type="entry name" value="SET domain"/>
    <property type="match status" value="1"/>
</dbReference>
<feature type="compositionally biased region" description="Low complexity" evidence="1">
    <location>
        <begin position="447"/>
        <end position="465"/>
    </location>
</feature>
<protein>
    <recommendedName>
        <fullName evidence="2">SET domain-containing protein</fullName>
    </recommendedName>
</protein>
<dbReference type="AlphaFoldDB" id="A0A0G4G5T2"/>
<dbReference type="Pfam" id="PF00856">
    <property type="entry name" value="SET"/>
    <property type="match status" value="1"/>
</dbReference>
<gene>
    <name evidence="3" type="ORF">Vbra_17045</name>
</gene>
<evidence type="ECO:0000313" key="4">
    <source>
        <dbReference type="Proteomes" id="UP000041254"/>
    </source>
</evidence>
<evidence type="ECO:0000256" key="1">
    <source>
        <dbReference type="SAM" id="MobiDB-lite"/>
    </source>
</evidence>
<dbReference type="PROSITE" id="PS50280">
    <property type="entry name" value="SET"/>
    <property type="match status" value="1"/>
</dbReference>
<proteinExistence type="predicted"/>
<evidence type="ECO:0000259" key="2">
    <source>
        <dbReference type="PROSITE" id="PS50280"/>
    </source>
</evidence>
<reference evidence="3 4" key="1">
    <citation type="submission" date="2014-11" db="EMBL/GenBank/DDBJ databases">
        <authorList>
            <person name="Zhu J."/>
            <person name="Qi W."/>
            <person name="Song R."/>
        </authorList>
    </citation>
    <scope>NUCLEOTIDE SEQUENCE [LARGE SCALE GENOMIC DNA]</scope>
</reference>
<keyword evidence="4" id="KW-1185">Reference proteome</keyword>
<dbReference type="EMBL" id="CDMY01000568">
    <property type="protein sequence ID" value="CEM23446.1"/>
    <property type="molecule type" value="Genomic_DNA"/>
</dbReference>
<dbReference type="Proteomes" id="UP000041254">
    <property type="component" value="Unassembled WGS sequence"/>
</dbReference>
<name>A0A0G4G5T2_VITBC</name>
<feature type="compositionally biased region" description="Gly residues" evidence="1">
    <location>
        <begin position="466"/>
        <end position="476"/>
    </location>
</feature>
<feature type="compositionally biased region" description="Pro residues" evidence="1">
    <location>
        <begin position="400"/>
        <end position="411"/>
    </location>
</feature>
<dbReference type="VEuPathDB" id="CryptoDB:Vbra_17045"/>
<dbReference type="InterPro" id="IPR001214">
    <property type="entry name" value="SET_dom"/>
</dbReference>
<dbReference type="InParanoid" id="A0A0G4G5T2"/>
<dbReference type="SUPFAM" id="SSF82199">
    <property type="entry name" value="SET domain"/>
    <property type="match status" value="1"/>
</dbReference>
<dbReference type="InterPro" id="IPR046341">
    <property type="entry name" value="SET_dom_sf"/>
</dbReference>
<feature type="domain" description="SET" evidence="2">
    <location>
        <begin position="134"/>
        <end position="244"/>
    </location>
</feature>
<sequence length="542" mass="57632">MHRTPVGNHAWPEGVHFADGTWLLKGSQPDKEFKSNNCPFLVEVQFGHLKCRGIPLPLDNTPAVRQELVENLNIMATQRKELADDLEGMTLSGLRKGIVEALVREEDCIVTQEITDLEHPAYSEDVPTYMAVCCRKKISRFEVTGMYGNLLVSTDRDLDDDRYTYTVSAGRKGRGGDDAGEEDAQFVFDGKPLRNHSGMMNDARWTGKEVNVVAHQVSLWGIPYMCHIAIRDILPGEELLVDYGDKYWATLALRFASGERKAKQEVRQLKVQHDMVVSSLTEEIAALQLQLATVVSAKSGRNREQSPTPSPSPFPAAHPFPAHGYAEPPDPASDGPADVAVEESPAGSAPDMEVDNARDIDLDVDHDDDPMAEPANSHGGGHMAAADEMLVGERSASPDPETPAPPPPLHPPSHTHDIPSRPSRGGPKHRFEPYSVREGGKGTGQPAVAAAAAAAAAEWSDSQQGGSSGAAAGAGVGPPQDEPRGGAADAGAGSGVGVGVGVPAPLEVIDLTKGGQNGVLGLDGEGEGILKVVRESIVIDDD</sequence>
<feature type="compositionally biased region" description="Pro residues" evidence="1">
    <location>
        <begin position="308"/>
        <end position="318"/>
    </location>
</feature>
<dbReference type="OrthoDB" id="6141102at2759"/>
<organism evidence="3 4">
    <name type="scientific">Vitrella brassicaformis (strain CCMP3155)</name>
    <dbReference type="NCBI Taxonomy" id="1169540"/>
    <lineage>
        <taxon>Eukaryota</taxon>
        <taxon>Sar</taxon>
        <taxon>Alveolata</taxon>
        <taxon>Colpodellida</taxon>
        <taxon>Vitrellaceae</taxon>
        <taxon>Vitrella</taxon>
    </lineage>
</organism>
<feature type="region of interest" description="Disordered" evidence="1">
    <location>
        <begin position="298"/>
        <end position="501"/>
    </location>
</feature>
<accession>A0A0G4G5T2</accession>
<evidence type="ECO:0000313" key="3">
    <source>
        <dbReference type="EMBL" id="CEM23446.1"/>
    </source>
</evidence>